<evidence type="ECO:0000313" key="2">
    <source>
        <dbReference type="EMBL" id="MED6252660.1"/>
    </source>
</evidence>
<gene>
    <name evidence="2" type="ORF">ATANTOWER_014909</name>
</gene>
<feature type="region of interest" description="Disordered" evidence="1">
    <location>
        <begin position="1"/>
        <end position="35"/>
    </location>
</feature>
<evidence type="ECO:0000256" key="1">
    <source>
        <dbReference type="SAM" id="MobiDB-lite"/>
    </source>
</evidence>
<organism evidence="2 3">
    <name type="scientific">Ataeniobius toweri</name>
    <dbReference type="NCBI Taxonomy" id="208326"/>
    <lineage>
        <taxon>Eukaryota</taxon>
        <taxon>Metazoa</taxon>
        <taxon>Chordata</taxon>
        <taxon>Craniata</taxon>
        <taxon>Vertebrata</taxon>
        <taxon>Euteleostomi</taxon>
        <taxon>Actinopterygii</taxon>
        <taxon>Neopterygii</taxon>
        <taxon>Teleostei</taxon>
        <taxon>Neoteleostei</taxon>
        <taxon>Acanthomorphata</taxon>
        <taxon>Ovalentaria</taxon>
        <taxon>Atherinomorphae</taxon>
        <taxon>Cyprinodontiformes</taxon>
        <taxon>Goodeidae</taxon>
        <taxon>Ataeniobius</taxon>
    </lineage>
</organism>
<sequence length="101" mass="10950">MYPITSPTAPDNYSTSVEAWDPISETTSSSENDPDHLQLVLNRVSGNEPQGQRVGSFAASQQINTALICAAAQTRSESQLILQLHQQHALTPSVNLIKGFE</sequence>
<feature type="compositionally biased region" description="Polar residues" evidence="1">
    <location>
        <begin position="1"/>
        <end position="17"/>
    </location>
</feature>
<evidence type="ECO:0000313" key="3">
    <source>
        <dbReference type="Proteomes" id="UP001345963"/>
    </source>
</evidence>
<protein>
    <submittedName>
        <fullName evidence="2">Uncharacterized protein</fullName>
    </submittedName>
</protein>
<keyword evidence="3" id="KW-1185">Reference proteome</keyword>
<comment type="caution">
    <text evidence="2">The sequence shown here is derived from an EMBL/GenBank/DDBJ whole genome shotgun (WGS) entry which is preliminary data.</text>
</comment>
<dbReference type="EMBL" id="JAHUTI010062104">
    <property type="protein sequence ID" value="MED6252660.1"/>
    <property type="molecule type" value="Genomic_DNA"/>
</dbReference>
<proteinExistence type="predicted"/>
<accession>A0ABU7BSQ3</accession>
<name>A0ABU7BSQ3_9TELE</name>
<reference evidence="2 3" key="1">
    <citation type="submission" date="2021-07" db="EMBL/GenBank/DDBJ databases">
        <authorList>
            <person name="Palmer J.M."/>
        </authorList>
    </citation>
    <scope>NUCLEOTIDE SEQUENCE [LARGE SCALE GENOMIC DNA]</scope>
    <source>
        <strain evidence="2 3">AT_MEX2019</strain>
        <tissue evidence="2">Muscle</tissue>
    </source>
</reference>
<dbReference type="Proteomes" id="UP001345963">
    <property type="component" value="Unassembled WGS sequence"/>
</dbReference>